<keyword evidence="6 9" id="KW-0061">Asparagine biosynthesis</keyword>
<evidence type="ECO:0000313" key="13">
    <source>
        <dbReference type="Proteomes" id="UP000217171"/>
    </source>
</evidence>
<keyword evidence="4 10" id="KW-0547">Nucleotide-binding</keyword>
<dbReference type="InterPro" id="IPR006426">
    <property type="entry name" value="Asn_synth_AEB"/>
</dbReference>
<comment type="catalytic activity">
    <reaction evidence="8">
        <text>L-aspartate + L-glutamine + ATP + H2O = L-asparagine + L-glutamate + AMP + diphosphate + H(+)</text>
        <dbReference type="Rhea" id="RHEA:12228"/>
        <dbReference type="ChEBI" id="CHEBI:15377"/>
        <dbReference type="ChEBI" id="CHEBI:15378"/>
        <dbReference type="ChEBI" id="CHEBI:29985"/>
        <dbReference type="ChEBI" id="CHEBI:29991"/>
        <dbReference type="ChEBI" id="CHEBI:30616"/>
        <dbReference type="ChEBI" id="CHEBI:33019"/>
        <dbReference type="ChEBI" id="CHEBI:58048"/>
        <dbReference type="ChEBI" id="CHEBI:58359"/>
        <dbReference type="ChEBI" id="CHEBI:456215"/>
        <dbReference type="EC" id="6.3.5.4"/>
    </reaction>
</comment>
<dbReference type="GO" id="GO:0004066">
    <property type="term" value="F:asparagine synthase (glutamine-hydrolyzing) activity"/>
    <property type="evidence" value="ECO:0007669"/>
    <property type="project" value="UniProtKB-EC"/>
</dbReference>
<dbReference type="AlphaFoldDB" id="A0A249KAL3"/>
<name>A0A249KAL3_9ACTN</name>
<evidence type="ECO:0000256" key="1">
    <source>
        <dbReference type="ARBA" id="ARBA00005187"/>
    </source>
</evidence>
<dbReference type="GO" id="GO:0005524">
    <property type="term" value="F:ATP binding"/>
    <property type="evidence" value="ECO:0007669"/>
    <property type="project" value="UniProtKB-KW"/>
</dbReference>
<dbReference type="KEGG" id="nhi:B1s21160_06015"/>
<dbReference type="Pfam" id="PF13537">
    <property type="entry name" value="GATase_7"/>
    <property type="match status" value="1"/>
</dbReference>
<dbReference type="InterPro" id="IPR001962">
    <property type="entry name" value="Asn_synthase"/>
</dbReference>
<feature type="binding site" evidence="10">
    <location>
        <position position="100"/>
    </location>
    <ligand>
        <name>L-glutamine</name>
        <dbReference type="ChEBI" id="CHEBI:58359"/>
    </ligand>
</feature>
<sequence>MCGIIFEMDNKICDEVNFKYALESQHHRGPDGSNYKVLQSGKVIIGNNRLAIIDKSGGSQPITSSDGQVVITFNGEIFNSRDLRNGLEKAGMKFNSSHSDTEVILQMYLKFGIKFIEQINGMFAIIIVDLKTQHTFVIRDRFGMKPIYFKINGSRYVFASDLRAIKILSKNNEICQDSVAEFMGLGFITSPNTVYQNIISLQAACYMDIDMISGKSTINNWWTPPVDEFGDINFEESVNLVRKEFTSAISRWTTSDYPIALSLSGGVDSSSVLIACLEAKIEVNPFFMGFKGFSLSRWDESSVVKGFTEVFGINYNNIEMTPQDLVLNLNNIVSHLEQPYGGGIPSWKIFLEMKKFGYRVALNGTGGDELFGNYNRATDLPSNVFDDIESFKLNYLNKFYKIYPYEINDLLMDNTSERYIDKLFHKAQRYQDLEIEKRSALFDMETQLTDEFLIMIDKLSMMNSIEARTPFLDHIFFEQIHRIPNRVKNIEGSYKLLLKTAFGDSLPTFLKQAPKKGFSLPLSIWFRGELRELLISKILDEEFIECFHLNKVIIAQTLDQFLAGDNSRVLFIWRLFMLSFWLRSVHLNQSFEKQ</sequence>
<evidence type="ECO:0000256" key="4">
    <source>
        <dbReference type="ARBA" id="ARBA00022741"/>
    </source>
</evidence>
<dbReference type="InterPro" id="IPR029055">
    <property type="entry name" value="Ntn_hydrolases_N"/>
</dbReference>
<dbReference type="RefSeq" id="WP_095672819.1">
    <property type="nucleotide sequence ID" value="NZ_CP016771.1"/>
</dbReference>
<evidence type="ECO:0000256" key="7">
    <source>
        <dbReference type="ARBA" id="ARBA00022962"/>
    </source>
</evidence>
<accession>A0A249KAL3</accession>
<evidence type="ECO:0000256" key="9">
    <source>
        <dbReference type="PIRSR" id="PIRSR001589-1"/>
    </source>
</evidence>
<dbReference type="PANTHER" id="PTHR43284">
    <property type="entry name" value="ASPARAGINE SYNTHETASE (GLUTAMINE-HYDROLYZING)"/>
    <property type="match status" value="1"/>
</dbReference>
<dbReference type="PROSITE" id="PS51278">
    <property type="entry name" value="GATASE_TYPE_2"/>
    <property type="match status" value="1"/>
</dbReference>
<comment type="pathway">
    <text evidence="1">Amino-acid biosynthesis; L-asparagine biosynthesis; L-asparagine from L-aspartate (L-Gln route): step 1/1.</text>
</comment>
<organism evidence="12 13">
    <name type="scientific">Candidatus Nanopelagicus hibericus</name>
    <dbReference type="NCBI Taxonomy" id="1884915"/>
    <lineage>
        <taxon>Bacteria</taxon>
        <taxon>Bacillati</taxon>
        <taxon>Actinomycetota</taxon>
        <taxon>Actinomycetes</taxon>
        <taxon>Candidatus Nanopelagicales</taxon>
        <taxon>Candidatus Nanopelagicaceae</taxon>
        <taxon>Candidatus Nanopelagicus</taxon>
    </lineage>
</organism>
<dbReference type="CDD" id="cd00712">
    <property type="entry name" value="AsnB"/>
    <property type="match status" value="1"/>
</dbReference>
<gene>
    <name evidence="12" type="ORF">B1s21160_06015</name>
</gene>
<reference evidence="12 13" key="1">
    <citation type="submission" date="2016-07" db="EMBL/GenBank/DDBJ databases">
        <title>High microdiversification within the ubiquitous acI lineage of Actinobacteria.</title>
        <authorList>
            <person name="Neuenschwander S.M."/>
            <person name="Salcher M."/>
            <person name="Ghai R."/>
            <person name="Pernthaler J."/>
        </authorList>
    </citation>
    <scope>NUCLEOTIDE SEQUENCE [LARGE SCALE GENOMIC DNA]</scope>
    <source>
        <strain evidence="12">MMS-21-160</strain>
    </source>
</reference>
<dbReference type="PIRSF" id="PIRSF001589">
    <property type="entry name" value="Asn_synthetase_glu-h"/>
    <property type="match status" value="1"/>
</dbReference>
<dbReference type="CDD" id="cd01991">
    <property type="entry name" value="Asn_synthase_B_C"/>
    <property type="match status" value="1"/>
</dbReference>
<evidence type="ECO:0000256" key="6">
    <source>
        <dbReference type="ARBA" id="ARBA00022888"/>
    </source>
</evidence>
<evidence type="ECO:0000313" key="12">
    <source>
        <dbReference type="EMBL" id="ASY13843.1"/>
    </source>
</evidence>
<keyword evidence="7 9" id="KW-0315">Glutamine amidotransferase</keyword>
<dbReference type="GO" id="GO:0006529">
    <property type="term" value="P:asparagine biosynthetic process"/>
    <property type="evidence" value="ECO:0007669"/>
    <property type="project" value="UniProtKB-KW"/>
</dbReference>
<dbReference type="InterPro" id="IPR051786">
    <property type="entry name" value="ASN_synthetase/amidase"/>
</dbReference>
<evidence type="ECO:0000256" key="3">
    <source>
        <dbReference type="ARBA" id="ARBA00012737"/>
    </source>
</evidence>
<keyword evidence="9" id="KW-0028">Amino-acid biosynthesis</keyword>
<dbReference type="InterPro" id="IPR017932">
    <property type="entry name" value="GATase_2_dom"/>
</dbReference>
<evidence type="ECO:0000256" key="8">
    <source>
        <dbReference type="ARBA" id="ARBA00048741"/>
    </source>
</evidence>
<dbReference type="PANTHER" id="PTHR43284:SF1">
    <property type="entry name" value="ASPARAGINE SYNTHETASE"/>
    <property type="match status" value="1"/>
</dbReference>
<feature type="domain" description="Glutamine amidotransferase type-2" evidence="11">
    <location>
        <begin position="2"/>
        <end position="212"/>
    </location>
</feature>
<dbReference type="OrthoDB" id="9763290at2"/>
<dbReference type="EMBL" id="CP016771">
    <property type="protein sequence ID" value="ASY13843.1"/>
    <property type="molecule type" value="Genomic_DNA"/>
</dbReference>
<dbReference type="SUPFAM" id="SSF56235">
    <property type="entry name" value="N-terminal nucleophile aminohydrolases (Ntn hydrolases)"/>
    <property type="match status" value="1"/>
</dbReference>
<dbReference type="Gene3D" id="3.40.50.620">
    <property type="entry name" value="HUPs"/>
    <property type="match status" value="1"/>
</dbReference>
<protein>
    <recommendedName>
        <fullName evidence="3">asparagine synthase (glutamine-hydrolyzing)</fullName>
        <ecNumber evidence="3">6.3.5.4</ecNumber>
    </recommendedName>
</protein>
<dbReference type="Proteomes" id="UP000217171">
    <property type="component" value="Chromosome"/>
</dbReference>
<dbReference type="NCBIfam" id="TIGR01536">
    <property type="entry name" value="asn_synth_AEB"/>
    <property type="match status" value="1"/>
</dbReference>
<dbReference type="InterPro" id="IPR014729">
    <property type="entry name" value="Rossmann-like_a/b/a_fold"/>
</dbReference>
<proteinExistence type="inferred from homology"/>
<evidence type="ECO:0000259" key="11">
    <source>
        <dbReference type="PROSITE" id="PS51278"/>
    </source>
</evidence>
<keyword evidence="13" id="KW-1185">Reference proteome</keyword>
<dbReference type="EC" id="6.3.5.4" evidence="3"/>
<dbReference type="Gene3D" id="3.60.20.10">
    <property type="entry name" value="Glutamine Phosphoribosylpyrophosphate, subunit 1, domain 1"/>
    <property type="match status" value="1"/>
</dbReference>
<feature type="active site" description="For GATase activity" evidence="9">
    <location>
        <position position="2"/>
    </location>
</feature>
<evidence type="ECO:0000256" key="2">
    <source>
        <dbReference type="ARBA" id="ARBA00005752"/>
    </source>
</evidence>
<evidence type="ECO:0000256" key="5">
    <source>
        <dbReference type="ARBA" id="ARBA00022840"/>
    </source>
</evidence>
<keyword evidence="5 10" id="KW-0067">ATP-binding</keyword>
<dbReference type="InterPro" id="IPR033738">
    <property type="entry name" value="AsnB_N"/>
</dbReference>
<dbReference type="SUPFAM" id="SSF52402">
    <property type="entry name" value="Adenine nucleotide alpha hydrolases-like"/>
    <property type="match status" value="1"/>
</dbReference>
<comment type="similarity">
    <text evidence="2">Belongs to the asparagine synthetase family.</text>
</comment>
<dbReference type="Pfam" id="PF00733">
    <property type="entry name" value="Asn_synthase"/>
    <property type="match status" value="1"/>
</dbReference>
<evidence type="ECO:0000256" key="10">
    <source>
        <dbReference type="PIRSR" id="PIRSR001589-2"/>
    </source>
</evidence>